<protein>
    <recommendedName>
        <fullName evidence="6">Zinc finger DksA/TraR C4-type domain-containing protein</fullName>
    </recommendedName>
</protein>
<dbReference type="PANTHER" id="PTHR33823">
    <property type="entry name" value="RNA POLYMERASE-BINDING TRANSCRIPTION FACTOR DKSA-RELATED"/>
    <property type="match status" value="1"/>
</dbReference>
<dbReference type="InterPro" id="IPR020458">
    <property type="entry name" value="Znf_DskA_TraR_CS"/>
</dbReference>
<dbReference type="Pfam" id="PF01258">
    <property type="entry name" value="zf-dskA_traR"/>
    <property type="match status" value="1"/>
</dbReference>
<proteinExistence type="predicted"/>
<dbReference type="SUPFAM" id="SSF57716">
    <property type="entry name" value="Glucocorticoid receptor-like (DNA-binding domain)"/>
    <property type="match status" value="1"/>
</dbReference>
<gene>
    <name evidence="7" type="ORF">GCM10007100_18170</name>
</gene>
<keyword evidence="3" id="KW-0862">Zinc</keyword>
<sequence length="202" mass="21842">MPAKKTTKKAAAKKAPSKAKAEKEASAGDAVKDETKTAKEETATPAKKAAPVKMTAFVKKQQQKLLDLRDDLMEALHGVQSEAIKAVSEGSDAGNGQHQGDAGSDSYDRDLALSMLEKEKDALHEVEMALERIANGTYGICEMSGEKIPQERLEVLPFARLTMACREKWEADQRTRGVHPGEYGFGAFAESSRSVSLDASDD</sequence>
<dbReference type="EMBL" id="BMXI01000007">
    <property type="protein sequence ID" value="GHC52246.1"/>
    <property type="molecule type" value="Genomic_DNA"/>
</dbReference>
<evidence type="ECO:0000256" key="4">
    <source>
        <dbReference type="PROSITE-ProRule" id="PRU00510"/>
    </source>
</evidence>
<keyword evidence="8" id="KW-1185">Reference proteome</keyword>
<organism evidence="7 8">
    <name type="scientific">Roseibacillus persicicus</name>
    <dbReference type="NCBI Taxonomy" id="454148"/>
    <lineage>
        <taxon>Bacteria</taxon>
        <taxon>Pseudomonadati</taxon>
        <taxon>Verrucomicrobiota</taxon>
        <taxon>Verrucomicrobiia</taxon>
        <taxon>Verrucomicrobiales</taxon>
        <taxon>Verrucomicrobiaceae</taxon>
        <taxon>Roseibacillus</taxon>
    </lineage>
</organism>
<feature type="compositionally biased region" description="Low complexity" evidence="5">
    <location>
        <begin position="43"/>
        <end position="53"/>
    </location>
</feature>
<dbReference type="PROSITE" id="PS01102">
    <property type="entry name" value="ZF_DKSA_1"/>
    <property type="match status" value="1"/>
</dbReference>
<dbReference type="GO" id="GO:0008270">
    <property type="term" value="F:zinc ion binding"/>
    <property type="evidence" value="ECO:0007669"/>
    <property type="project" value="UniProtKB-KW"/>
</dbReference>
<feature type="compositionally biased region" description="Basic residues" evidence="5">
    <location>
        <begin position="1"/>
        <end position="17"/>
    </location>
</feature>
<feature type="region of interest" description="Disordered" evidence="5">
    <location>
        <begin position="1"/>
        <end position="53"/>
    </location>
</feature>
<evidence type="ECO:0000259" key="6">
    <source>
        <dbReference type="Pfam" id="PF01258"/>
    </source>
</evidence>
<keyword evidence="1" id="KW-0479">Metal-binding</keyword>
<dbReference type="SUPFAM" id="SSF109635">
    <property type="entry name" value="DnaK suppressor protein DksA, alpha-hairpin domain"/>
    <property type="match status" value="1"/>
</dbReference>
<name>A0A918TN64_9BACT</name>
<dbReference type="Gene3D" id="1.20.120.910">
    <property type="entry name" value="DksA, coiled-coil domain"/>
    <property type="match status" value="1"/>
</dbReference>
<dbReference type="PANTHER" id="PTHR33823:SF4">
    <property type="entry name" value="GENERAL STRESS PROTEIN 16O"/>
    <property type="match status" value="1"/>
</dbReference>
<feature type="domain" description="Zinc finger DksA/TraR C4-type" evidence="6">
    <location>
        <begin position="136"/>
        <end position="168"/>
    </location>
</feature>
<evidence type="ECO:0000256" key="2">
    <source>
        <dbReference type="ARBA" id="ARBA00022771"/>
    </source>
</evidence>
<evidence type="ECO:0000313" key="7">
    <source>
        <dbReference type="EMBL" id="GHC52246.1"/>
    </source>
</evidence>
<dbReference type="PROSITE" id="PS51128">
    <property type="entry name" value="ZF_DKSA_2"/>
    <property type="match status" value="1"/>
</dbReference>
<reference evidence="7" key="2">
    <citation type="submission" date="2020-09" db="EMBL/GenBank/DDBJ databases">
        <authorList>
            <person name="Sun Q."/>
            <person name="Kim S."/>
        </authorList>
    </citation>
    <scope>NUCLEOTIDE SEQUENCE</scope>
    <source>
        <strain evidence="7">KCTC 12988</strain>
    </source>
</reference>
<keyword evidence="2" id="KW-0863">Zinc-finger</keyword>
<comment type="caution">
    <text evidence="7">The sequence shown here is derived from an EMBL/GenBank/DDBJ whole genome shotgun (WGS) entry which is preliminary data.</text>
</comment>
<evidence type="ECO:0000256" key="5">
    <source>
        <dbReference type="SAM" id="MobiDB-lite"/>
    </source>
</evidence>
<evidence type="ECO:0000256" key="1">
    <source>
        <dbReference type="ARBA" id="ARBA00022723"/>
    </source>
</evidence>
<accession>A0A918TN64</accession>
<feature type="compositionally biased region" description="Basic and acidic residues" evidence="5">
    <location>
        <begin position="19"/>
        <end position="42"/>
    </location>
</feature>
<dbReference type="AlphaFoldDB" id="A0A918TN64"/>
<evidence type="ECO:0000256" key="3">
    <source>
        <dbReference type="ARBA" id="ARBA00022833"/>
    </source>
</evidence>
<dbReference type="InterPro" id="IPR000962">
    <property type="entry name" value="Znf_DskA_TraR"/>
</dbReference>
<dbReference type="InterPro" id="IPR037187">
    <property type="entry name" value="DnaK_N"/>
</dbReference>
<reference evidence="7" key="1">
    <citation type="journal article" date="2014" name="Int. J. Syst. Evol. Microbiol.">
        <title>Complete genome sequence of Corynebacterium casei LMG S-19264T (=DSM 44701T), isolated from a smear-ripened cheese.</title>
        <authorList>
            <consortium name="US DOE Joint Genome Institute (JGI-PGF)"/>
            <person name="Walter F."/>
            <person name="Albersmeier A."/>
            <person name="Kalinowski J."/>
            <person name="Ruckert C."/>
        </authorList>
    </citation>
    <scope>NUCLEOTIDE SEQUENCE</scope>
    <source>
        <strain evidence="7">KCTC 12988</strain>
    </source>
</reference>
<dbReference type="RefSeq" id="WP_189569626.1">
    <property type="nucleotide sequence ID" value="NZ_BMXI01000007.1"/>
</dbReference>
<feature type="zinc finger region" description="dksA C4-type" evidence="4">
    <location>
        <begin position="141"/>
        <end position="165"/>
    </location>
</feature>
<dbReference type="Proteomes" id="UP000644507">
    <property type="component" value="Unassembled WGS sequence"/>
</dbReference>
<evidence type="ECO:0000313" key="8">
    <source>
        <dbReference type="Proteomes" id="UP000644507"/>
    </source>
</evidence>